<comment type="caution">
    <text evidence="9">The sequence shown here is derived from an EMBL/GenBank/DDBJ whole genome shotgun (WGS) entry which is preliminary data.</text>
</comment>
<evidence type="ECO:0000313" key="10">
    <source>
        <dbReference type="Proteomes" id="UP000447833"/>
    </source>
</evidence>
<dbReference type="InterPro" id="IPR004761">
    <property type="entry name" value="Spore_GerAB"/>
</dbReference>
<keyword evidence="3" id="KW-0813">Transport</keyword>
<keyword evidence="5 8" id="KW-0812">Transmembrane</keyword>
<dbReference type="PANTHER" id="PTHR34975:SF2">
    <property type="entry name" value="SPORE GERMINATION PROTEIN A2"/>
    <property type="match status" value="1"/>
</dbReference>
<feature type="transmembrane region" description="Helical" evidence="8">
    <location>
        <begin position="36"/>
        <end position="57"/>
    </location>
</feature>
<name>A0A845EQV9_9BACL</name>
<feature type="transmembrane region" description="Helical" evidence="8">
    <location>
        <begin position="12"/>
        <end position="30"/>
    </location>
</feature>
<evidence type="ECO:0000256" key="5">
    <source>
        <dbReference type="ARBA" id="ARBA00022692"/>
    </source>
</evidence>
<evidence type="ECO:0000313" key="9">
    <source>
        <dbReference type="EMBL" id="MYL62152.1"/>
    </source>
</evidence>
<evidence type="ECO:0000256" key="4">
    <source>
        <dbReference type="ARBA" id="ARBA00022544"/>
    </source>
</evidence>
<comment type="subcellular location">
    <subcellularLocation>
        <location evidence="1">Membrane</location>
        <topology evidence="1">Multi-pass membrane protein</topology>
    </subcellularLocation>
</comment>
<proteinExistence type="inferred from homology"/>
<evidence type="ECO:0000256" key="3">
    <source>
        <dbReference type="ARBA" id="ARBA00022448"/>
    </source>
</evidence>
<dbReference type="PANTHER" id="PTHR34975">
    <property type="entry name" value="SPORE GERMINATION PROTEIN A2"/>
    <property type="match status" value="1"/>
</dbReference>
<feature type="transmembrane region" description="Helical" evidence="8">
    <location>
        <begin position="219"/>
        <end position="242"/>
    </location>
</feature>
<feature type="transmembrane region" description="Helical" evidence="8">
    <location>
        <begin position="77"/>
        <end position="95"/>
    </location>
</feature>
<feature type="transmembrane region" description="Helical" evidence="8">
    <location>
        <begin position="185"/>
        <end position="207"/>
    </location>
</feature>
<feature type="transmembrane region" description="Helical" evidence="8">
    <location>
        <begin position="305"/>
        <end position="326"/>
    </location>
</feature>
<dbReference type="GO" id="GO:0016020">
    <property type="term" value="C:membrane"/>
    <property type="evidence" value="ECO:0007669"/>
    <property type="project" value="UniProtKB-SubCell"/>
</dbReference>
<keyword evidence="4" id="KW-0309">Germination</keyword>
<evidence type="ECO:0000256" key="7">
    <source>
        <dbReference type="ARBA" id="ARBA00023136"/>
    </source>
</evidence>
<evidence type="ECO:0000256" key="6">
    <source>
        <dbReference type="ARBA" id="ARBA00022989"/>
    </source>
</evidence>
<dbReference type="RefSeq" id="WP_160918033.1">
    <property type="nucleotide sequence ID" value="NZ_WMEY01000001.1"/>
</dbReference>
<evidence type="ECO:0000256" key="2">
    <source>
        <dbReference type="ARBA" id="ARBA00007998"/>
    </source>
</evidence>
<dbReference type="NCBIfam" id="TIGR00912">
    <property type="entry name" value="2A0309"/>
    <property type="match status" value="1"/>
</dbReference>
<feature type="transmembrane region" description="Helical" evidence="8">
    <location>
        <begin position="338"/>
        <end position="358"/>
    </location>
</feature>
<organism evidence="9 10">
    <name type="scientific">Guptibacillus hwajinpoensis</name>
    <dbReference type="NCBI Taxonomy" id="208199"/>
    <lineage>
        <taxon>Bacteria</taxon>
        <taxon>Bacillati</taxon>
        <taxon>Bacillota</taxon>
        <taxon>Bacilli</taxon>
        <taxon>Bacillales</taxon>
        <taxon>Guptibacillaceae</taxon>
        <taxon>Guptibacillus</taxon>
    </lineage>
</organism>
<dbReference type="Proteomes" id="UP000447833">
    <property type="component" value="Unassembled WGS sequence"/>
</dbReference>
<dbReference type="Pfam" id="PF03845">
    <property type="entry name" value="Spore_permease"/>
    <property type="match status" value="1"/>
</dbReference>
<protein>
    <submittedName>
        <fullName evidence="9">GerAB/ArcD/ProY family transporter</fullName>
    </submittedName>
</protein>
<accession>A0A845EQV9</accession>
<evidence type="ECO:0000256" key="8">
    <source>
        <dbReference type="SAM" id="Phobius"/>
    </source>
</evidence>
<dbReference type="GO" id="GO:0009847">
    <property type="term" value="P:spore germination"/>
    <property type="evidence" value="ECO:0007669"/>
    <property type="project" value="InterPro"/>
</dbReference>
<dbReference type="AlphaFoldDB" id="A0A845EQV9"/>
<feature type="transmembrane region" description="Helical" evidence="8">
    <location>
        <begin position="115"/>
        <end position="136"/>
    </location>
</feature>
<feature type="transmembrane region" description="Helical" evidence="8">
    <location>
        <begin position="270"/>
        <end position="293"/>
    </location>
</feature>
<dbReference type="Gene3D" id="1.20.1740.10">
    <property type="entry name" value="Amino acid/polyamine transporter I"/>
    <property type="match status" value="1"/>
</dbReference>
<keyword evidence="7 8" id="KW-0472">Membrane</keyword>
<reference evidence="9 10" key="1">
    <citation type="submission" date="2019-11" db="EMBL/GenBank/DDBJ databases">
        <title>Genome sequences of 17 halophilic strains isolated from different environments.</title>
        <authorList>
            <person name="Furrow R.E."/>
        </authorList>
    </citation>
    <scope>NUCLEOTIDE SEQUENCE [LARGE SCALE GENOMIC DNA]</scope>
    <source>
        <strain evidence="9 10">22506_14_FS</strain>
    </source>
</reference>
<keyword evidence="6 8" id="KW-1133">Transmembrane helix</keyword>
<gene>
    <name evidence="9" type="ORF">GLW07_02155</name>
</gene>
<feature type="transmembrane region" description="Helical" evidence="8">
    <location>
        <begin position="143"/>
        <end position="165"/>
    </location>
</feature>
<comment type="similarity">
    <text evidence="2">Belongs to the amino acid-polyamine-organocation (APC) superfamily. Spore germination protein (SGP) (TC 2.A.3.9) family.</text>
</comment>
<dbReference type="EMBL" id="WMEY01000001">
    <property type="protein sequence ID" value="MYL62152.1"/>
    <property type="molecule type" value="Genomic_DNA"/>
</dbReference>
<evidence type="ECO:0000256" key="1">
    <source>
        <dbReference type="ARBA" id="ARBA00004141"/>
    </source>
</evidence>
<sequence>MGSVKLSSKQLFSIMVLFELGSSIVVGLGMEAKQDAWITILIGMCGGFILFFVYASLFKRYPDIPLSEYAQKIIGKWPGKIIAILYSIYFIYIAARVLRDFGELIVTSTLSKTPLLVINILISVVILYGALLGIEVIGRSAEIFFVIVMCLGIIFIGLILLSNLFHIENLQPVLENGWSPVLQTAFPLVLTFPFGEMIVFTMFLPFLNEKRDGQKTGMYAILLSGIILTITVIFQIGVMGAYQAASSTFPLLDTIGKVNIQDIIQRLDPIAILILMIGGFIKIIIFLLGSAISLSTAFSIKKWKVLMGIITCVALIASILIERNYLEHIQIGLNVVPYYVHPPFQIGIPLLLFLVMHFKNWRAQK</sequence>